<dbReference type="PATRIC" id="fig|927665.4.peg.4683"/>
<name>A0A0F5IRF1_9BACT</name>
<dbReference type="AlphaFoldDB" id="A0A0F5IRF1"/>
<dbReference type="HOGENOM" id="CLU_1308084_0_0_10"/>
<dbReference type="Proteomes" id="UP000033047">
    <property type="component" value="Unassembled WGS sequence"/>
</dbReference>
<gene>
    <name evidence="1" type="ORF">HMPREF1535_04564</name>
</gene>
<organism evidence="1 2">
    <name type="scientific">Parabacteroides goldsteinii DSM 19448 = WAL 12034</name>
    <dbReference type="NCBI Taxonomy" id="927665"/>
    <lineage>
        <taxon>Bacteria</taxon>
        <taxon>Pseudomonadati</taxon>
        <taxon>Bacteroidota</taxon>
        <taxon>Bacteroidia</taxon>
        <taxon>Bacteroidales</taxon>
        <taxon>Tannerellaceae</taxon>
        <taxon>Parabacteroides</taxon>
    </lineage>
</organism>
<proteinExistence type="predicted"/>
<protein>
    <submittedName>
        <fullName evidence="1">Uncharacterized protein</fullName>
    </submittedName>
</protein>
<dbReference type="STRING" id="927665.HMPREF1535_04564"/>
<dbReference type="RefSeq" id="WP_046147517.1">
    <property type="nucleotide sequence ID" value="NZ_KQ033913.1"/>
</dbReference>
<sequence>MIIASTQYKDLPDHELVDLILQKKNEEAMLFIIFIKYDPLLKKLCNRYYDSLFYYEELQTELFVHFKANNWHVLRSFGWKSSFGTWFGKVAGSLFIKIMPELIDFQKKKVSIGEDGEKGEYNPPAPKTVDEYNMIMLIEAIQRLEDKDQRFILLREFDGYEPCEIAKQLEELRRKEGRLKTRKDENGEIHEIIPTYKYIHMLKGRAKDNLRIIINELKKDFEWK</sequence>
<dbReference type="EMBL" id="AQHV01000025">
    <property type="protein sequence ID" value="KKB47707.1"/>
    <property type="molecule type" value="Genomic_DNA"/>
</dbReference>
<comment type="caution">
    <text evidence="1">The sequence shown here is derived from an EMBL/GenBank/DDBJ whole genome shotgun (WGS) entry which is preliminary data.</text>
</comment>
<accession>A0A0F5IRF1</accession>
<reference evidence="1 2" key="1">
    <citation type="submission" date="2013-04" db="EMBL/GenBank/DDBJ databases">
        <title>The Genome Sequence of Parabacteroides goldsteinii DSM 19448.</title>
        <authorList>
            <consortium name="The Broad Institute Genomics Platform"/>
            <person name="Earl A."/>
            <person name="Ward D."/>
            <person name="Feldgarden M."/>
            <person name="Gevers D."/>
            <person name="Martens E."/>
            <person name="Sakamoto M."/>
            <person name="Benno Y."/>
            <person name="Song Y."/>
            <person name="Liu C."/>
            <person name="Lee J."/>
            <person name="Bolanos M."/>
            <person name="Vaisanen M.L."/>
            <person name="Finegold S.M."/>
            <person name="Walker B."/>
            <person name="Young S."/>
            <person name="Zeng Q."/>
            <person name="Gargeya S."/>
            <person name="Fitzgerald M."/>
            <person name="Haas B."/>
            <person name="Abouelleil A."/>
            <person name="Allen A.W."/>
            <person name="Alvarado L."/>
            <person name="Arachchi H.M."/>
            <person name="Berlin A.M."/>
            <person name="Chapman S.B."/>
            <person name="Gainer-Dewar J."/>
            <person name="Goldberg J."/>
            <person name="Griggs A."/>
            <person name="Gujja S."/>
            <person name="Hansen M."/>
            <person name="Howarth C."/>
            <person name="Imamovic A."/>
            <person name="Ireland A."/>
            <person name="Larimer J."/>
            <person name="McCowan C."/>
            <person name="Murphy C."/>
            <person name="Pearson M."/>
            <person name="Poon T.W."/>
            <person name="Priest M."/>
            <person name="Roberts A."/>
            <person name="Saif S."/>
            <person name="Shea T."/>
            <person name="Sisk P."/>
            <person name="Sykes S."/>
            <person name="Wortman J."/>
            <person name="Nusbaum C."/>
            <person name="Birren B."/>
        </authorList>
    </citation>
    <scope>NUCLEOTIDE SEQUENCE [LARGE SCALE GENOMIC DNA]</scope>
    <source>
        <strain evidence="1 2">DSM 19448</strain>
    </source>
</reference>
<evidence type="ECO:0000313" key="2">
    <source>
        <dbReference type="Proteomes" id="UP000033047"/>
    </source>
</evidence>
<evidence type="ECO:0000313" key="1">
    <source>
        <dbReference type="EMBL" id="KKB47707.1"/>
    </source>
</evidence>